<dbReference type="RefSeq" id="WP_121222160.1">
    <property type="nucleotide sequence ID" value="NZ_RBIG01000005.1"/>
</dbReference>
<evidence type="ECO:0000313" key="2">
    <source>
        <dbReference type="Proteomes" id="UP000277424"/>
    </source>
</evidence>
<gene>
    <name evidence="1" type="ORF">BCL74_3611</name>
</gene>
<dbReference type="Proteomes" id="UP000277424">
    <property type="component" value="Unassembled WGS sequence"/>
</dbReference>
<dbReference type="PIRSF" id="PIRSF028304">
    <property type="entry name" value="UCP028304"/>
    <property type="match status" value="1"/>
</dbReference>
<organism evidence="1 2">
    <name type="scientific">Oceanibaculum indicum</name>
    <dbReference type="NCBI Taxonomy" id="526216"/>
    <lineage>
        <taxon>Bacteria</taxon>
        <taxon>Pseudomonadati</taxon>
        <taxon>Pseudomonadota</taxon>
        <taxon>Alphaproteobacteria</taxon>
        <taxon>Rhodospirillales</taxon>
        <taxon>Oceanibaculaceae</taxon>
        <taxon>Oceanibaculum</taxon>
    </lineage>
</organism>
<dbReference type="OrthoDB" id="9763676at2"/>
<name>A0A420WAH9_9PROT</name>
<protein>
    <submittedName>
        <fullName evidence="1">Type VI secretion system protein ImpG</fullName>
    </submittedName>
</protein>
<reference evidence="1 2" key="1">
    <citation type="submission" date="2018-10" db="EMBL/GenBank/DDBJ databases">
        <title>Comparative analysis of microorganisms from saline springs in Andes Mountain Range, Colombia.</title>
        <authorList>
            <person name="Rubin E."/>
        </authorList>
    </citation>
    <scope>NUCLEOTIDE SEQUENCE [LARGE SCALE GENOMIC DNA]</scope>
    <source>
        <strain evidence="1 2">USBA 36</strain>
    </source>
</reference>
<dbReference type="PANTHER" id="PTHR35370">
    <property type="entry name" value="CYTOPLASMIC PROTEIN-RELATED-RELATED"/>
    <property type="match status" value="1"/>
</dbReference>
<dbReference type="Pfam" id="PF05947">
    <property type="entry name" value="T6SS_TssF"/>
    <property type="match status" value="1"/>
</dbReference>
<evidence type="ECO:0000313" key="1">
    <source>
        <dbReference type="EMBL" id="RKQ67950.1"/>
    </source>
</evidence>
<dbReference type="PANTHER" id="PTHR35370:SF1">
    <property type="entry name" value="TYPE VI SECRETION SYSTEM COMPONENT TSSF1"/>
    <property type="match status" value="1"/>
</dbReference>
<dbReference type="EMBL" id="RBIG01000005">
    <property type="protein sequence ID" value="RKQ67950.1"/>
    <property type="molecule type" value="Genomic_DNA"/>
</dbReference>
<proteinExistence type="predicted"/>
<comment type="caution">
    <text evidence="1">The sequence shown here is derived from an EMBL/GenBank/DDBJ whole genome shotgun (WGS) entry which is preliminary data.</text>
</comment>
<dbReference type="InterPro" id="IPR010272">
    <property type="entry name" value="T6SS_TssF"/>
</dbReference>
<dbReference type="NCBIfam" id="TIGR03359">
    <property type="entry name" value="VI_chp_6"/>
    <property type="match status" value="1"/>
</dbReference>
<sequence>MDGYETLLPYYQRELSFLRREGADFARQYPQIARRLDVAGDTVTDPDVERLIESVAFLTARIQHVIDQEFPIIPTALLDILYPQFSTPIPSMAIAQFRPPEEAGKLTTGLTVERGRQFFAPSGEKGAPVVRFRTCYPATIWPLEPTYAGFDDRYPDIVQTERARSLFRLRLRSTGPGFAALGVERLRVYLAGIELLTDRLYQMLTSEIRCVYVLPGGDASRRVRLEAGSIQAVGFRPDEAVLPDMPYGLDGYRLLLELFQFPDKFRFLDFTGLDAAGDATMIDLLFPVTVAPPSEIHADPGTFRLGCTPVVNLFRGVSQPIRLTGEKLDYPVLADLGDRASVEVHSISKVSATPDPDRPVAWVKPYFGFAGPDGQAEDGLYWVARRRPARLAGVPGDEMVLSFVDPAFNPAFPADRVLYAQLLCTNRRLAPFLPANQPLQPDEAAVPGTQALLTAPTLPLEPATDGSALWQLVTQLALGQASLVAGDGAVLRQLLQLYELDGLVSSNVLIDALANAAATAATMRGADGASLIHGSDIVLGFDDTMRPEGSLYILATVLDRVLPVFASANSFTRLSARLLTKAERWKSWPARIGDRPLL</sequence>
<accession>A0A420WAH9</accession>
<dbReference type="AlphaFoldDB" id="A0A420WAH9"/>